<dbReference type="AlphaFoldDB" id="A0A7C8ISY8"/>
<accession>A0A7C8ISY8</accession>
<evidence type="ECO:0000259" key="2">
    <source>
        <dbReference type="Pfam" id="PF06094"/>
    </source>
</evidence>
<sequence length="255" mass="28654">MEEANAILATLPPIESQYPTSTSDEKANAHNTSILAIRGLRTTATGFELFRLANMALCNNEIATTLHHYSSSHEPEHSNDSNSLGKPGEDKIEDSDEDFVIIKEITVITFEPFYFFFYGSLQIREVLQRICKIPDGESEDKKNGPIILHERAVIHGWKVKLWGPFPALVPAAVDDTEGVQGMAWFCEKPEHVARLCAYETDAYRMAYCDILLPSTGDVVEVLENARTFVSTLGDDELEDGEFNIAECKRNMIYSW</sequence>
<protein>
    <recommendedName>
        <fullName evidence="2">Gamma-glutamylcyclotransferase AIG2-like domain-containing protein</fullName>
    </recommendedName>
</protein>
<dbReference type="Gene3D" id="3.10.490.10">
    <property type="entry name" value="Gamma-glutamyl cyclotransferase-like"/>
    <property type="match status" value="1"/>
</dbReference>
<dbReference type="SUPFAM" id="SSF110857">
    <property type="entry name" value="Gamma-glutamyl cyclotransferase-like"/>
    <property type="match status" value="1"/>
</dbReference>
<evidence type="ECO:0000313" key="4">
    <source>
        <dbReference type="Proteomes" id="UP000481858"/>
    </source>
</evidence>
<dbReference type="CDD" id="cd06661">
    <property type="entry name" value="GGCT_like"/>
    <property type="match status" value="1"/>
</dbReference>
<evidence type="ECO:0000256" key="1">
    <source>
        <dbReference type="SAM" id="MobiDB-lite"/>
    </source>
</evidence>
<proteinExistence type="predicted"/>
<dbReference type="OrthoDB" id="3262926at2759"/>
<evidence type="ECO:0000313" key="3">
    <source>
        <dbReference type="EMBL" id="KAF2963159.1"/>
    </source>
</evidence>
<feature type="region of interest" description="Disordered" evidence="1">
    <location>
        <begin position="1"/>
        <end position="26"/>
    </location>
</feature>
<feature type="region of interest" description="Disordered" evidence="1">
    <location>
        <begin position="69"/>
        <end position="90"/>
    </location>
</feature>
<reference evidence="3 4" key="1">
    <citation type="submission" date="2019-12" db="EMBL/GenBank/DDBJ databases">
        <title>Draft genome sequence of the ascomycete Xylaria multiplex DSM 110363.</title>
        <authorList>
            <person name="Buettner E."/>
            <person name="Kellner H."/>
        </authorList>
    </citation>
    <scope>NUCLEOTIDE SEQUENCE [LARGE SCALE GENOMIC DNA]</scope>
    <source>
        <strain evidence="3 4">DSM 110363</strain>
    </source>
</reference>
<organism evidence="3 4">
    <name type="scientific">Xylaria multiplex</name>
    <dbReference type="NCBI Taxonomy" id="323545"/>
    <lineage>
        <taxon>Eukaryota</taxon>
        <taxon>Fungi</taxon>
        <taxon>Dikarya</taxon>
        <taxon>Ascomycota</taxon>
        <taxon>Pezizomycotina</taxon>
        <taxon>Sordariomycetes</taxon>
        <taxon>Xylariomycetidae</taxon>
        <taxon>Xylariales</taxon>
        <taxon>Xylariaceae</taxon>
        <taxon>Xylaria</taxon>
    </lineage>
</organism>
<dbReference type="InParanoid" id="A0A7C8ISY8"/>
<dbReference type="InterPro" id="IPR013024">
    <property type="entry name" value="GGCT-like"/>
</dbReference>
<dbReference type="InterPro" id="IPR036568">
    <property type="entry name" value="GGCT-like_sf"/>
</dbReference>
<feature type="domain" description="Gamma-glutamylcyclotransferase AIG2-like" evidence="2">
    <location>
        <begin position="115"/>
        <end position="230"/>
    </location>
</feature>
<dbReference type="InterPro" id="IPR009288">
    <property type="entry name" value="AIG2-like_dom"/>
</dbReference>
<gene>
    <name evidence="3" type="ORF">GQX73_g10418</name>
</gene>
<name>A0A7C8ISY8_9PEZI</name>
<keyword evidence="4" id="KW-1185">Reference proteome</keyword>
<dbReference type="EMBL" id="WUBL01000228">
    <property type="protein sequence ID" value="KAF2963159.1"/>
    <property type="molecule type" value="Genomic_DNA"/>
</dbReference>
<comment type="caution">
    <text evidence="3">The sequence shown here is derived from an EMBL/GenBank/DDBJ whole genome shotgun (WGS) entry which is preliminary data.</text>
</comment>
<dbReference type="Pfam" id="PF06094">
    <property type="entry name" value="GGACT"/>
    <property type="match status" value="1"/>
</dbReference>
<dbReference type="Proteomes" id="UP000481858">
    <property type="component" value="Unassembled WGS sequence"/>
</dbReference>